<feature type="binding site" evidence="5">
    <location>
        <begin position="81"/>
        <end position="88"/>
    </location>
    <ligand>
        <name>substrate</name>
    </ligand>
</feature>
<evidence type="ECO:0000256" key="5">
    <source>
        <dbReference type="HAMAP-Rule" id="MF_00013"/>
    </source>
</evidence>
<feature type="binding site" evidence="5">
    <location>
        <begin position="161"/>
        <end position="163"/>
    </location>
    <ligand>
        <name>substrate</name>
    </ligand>
</feature>
<dbReference type="NCBIfam" id="NF010922">
    <property type="entry name" value="PRK14342.1"/>
    <property type="match status" value="1"/>
</dbReference>
<gene>
    <name evidence="5 8" type="primary">lipB</name>
    <name evidence="8" type="ORF">LRP49_19870</name>
</gene>
<dbReference type="PANTHER" id="PTHR10993:SF7">
    <property type="entry name" value="LIPOYLTRANSFERASE 2, MITOCHONDRIAL-RELATED"/>
    <property type="match status" value="1"/>
</dbReference>
<comment type="miscellaneous">
    <text evidence="5">In the reaction, the free carboxyl group of octanoic acid is attached via an amide linkage to the epsilon-amino group of a specific lysine residue of lipoyl domains of lipoate-dependent enzymes.</text>
</comment>
<dbReference type="RefSeq" id="WP_274144287.1">
    <property type="nucleotide sequence ID" value="NZ_JAJUBB010000019.1"/>
</dbReference>
<comment type="similarity">
    <text evidence="5 6">Belongs to the LipB family.</text>
</comment>
<reference evidence="8" key="1">
    <citation type="submission" date="2021-12" db="EMBL/GenBank/DDBJ databases">
        <title>Enterovibrio ZSDZ35 sp. nov. and Enterovibrio ZSDZ42 sp. nov., isolated from coastal seawater in Qingdao.</title>
        <authorList>
            <person name="Zhang P."/>
        </authorList>
    </citation>
    <scope>NUCLEOTIDE SEQUENCE</scope>
    <source>
        <strain evidence="8">ZSDZ35</strain>
    </source>
</reference>
<sequence length="227" mass="25217">MKLSQTGRCTLQQNRLIIRQLGLRPYEPTFQAMHTFTDERESDTLDEIWLVEHEPVFTQGQAGKAEHLLATGDIPVVQSDRGGQVTYHGPGQQVAYVLIDLKRKKMGVRELVTHIENIVIDTLAHYGIESRARPDAPGVYVGDNKICSLGLRIRRGCSFHGLALNVNMDLSPFLRINPCGYEGMAMTQTVDLGGPASLAELYPVLVDKLTSHLGYDEVESLTESNEL</sequence>
<accession>A0ABT5QS80</accession>
<keyword evidence="5" id="KW-0963">Cytoplasm</keyword>
<dbReference type="Proteomes" id="UP001149821">
    <property type="component" value="Unassembled WGS sequence"/>
</dbReference>
<feature type="binding site" evidence="5">
    <location>
        <begin position="148"/>
        <end position="150"/>
    </location>
    <ligand>
        <name>substrate</name>
    </ligand>
</feature>
<dbReference type="PANTHER" id="PTHR10993">
    <property type="entry name" value="OCTANOYLTRANSFERASE"/>
    <property type="match status" value="1"/>
</dbReference>
<dbReference type="Gene3D" id="3.30.930.10">
    <property type="entry name" value="Bira Bifunctional Protein, Domain 2"/>
    <property type="match status" value="1"/>
</dbReference>
<dbReference type="SUPFAM" id="SSF55681">
    <property type="entry name" value="Class II aaRS and biotin synthetases"/>
    <property type="match status" value="1"/>
</dbReference>
<comment type="catalytic activity">
    <reaction evidence="5 6">
        <text>octanoyl-[ACP] + L-lysyl-[protein] = N(6)-octanoyl-L-lysyl-[protein] + holo-[ACP] + H(+)</text>
        <dbReference type="Rhea" id="RHEA:17665"/>
        <dbReference type="Rhea" id="RHEA-COMP:9636"/>
        <dbReference type="Rhea" id="RHEA-COMP:9685"/>
        <dbReference type="Rhea" id="RHEA-COMP:9752"/>
        <dbReference type="Rhea" id="RHEA-COMP:9928"/>
        <dbReference type="ChEBI" id="CHEBI:15378"/>
        <dbReference type="ChEBI" id="CHEBI:29969"/>
        <dbReference type="ChEBI" id="CHEBI:64479"/>
        <dbReference type="ChEBI" id="CHEBI:78463"/>
        <dbReference type="ChEBI" id="CHEBI:78809"/>
        <dbReference type="EC" id="2.3.1.181"/>
    </reaction>
</comment>
<dbReference type="InterPro" id="IPR045864">
    <property type="entry name" value="aa-tRNA-synth_II/BPL/LPL"/>
</dbReference>
<dbReference type="InterPro" id="IPR004143">
    <property type="entry name" value="BPL_LPL_catalytic"/>
</dbReference>
<dbReference type="CDD" id="cd16444">
    <property type="entry name" value="LipB"/>
    <property type="match status" value="1"/>
</dbReference>
<dbReference type="EMBL" id="JAJUBB010000019">
    <property type="protein sequence ID" value="MDD1783434.1"/>
    <property type="molecule type" value="Genomic_DNA"/>
</dbReference>
<feature type="domain" description="BPL/LPL catalytic" evidence="7">
    <location>
        <begin position="42"/>
        <end position="217"/>
    </location>
</feature>
<evidence type="ECO:0000256" key="2">
    <source>
        <dbReference type="ARBA" id="ARBA00022679"/>
    </source>
</evidence>
<proteinExistence type="inferred from homology"/>
<dbReference type="GO" id="GO:0033819">
    <property type="term" value="F:lipoyl(octanoyl) transferase activity"/>
    <property type="evidence" value="ECO:0007669"/>
    <property type="project" value="UniProtKB-EC"/>
</dbReference>
<dbReference type="InterPro" id="IPR020605">
    <property type="entry name" value="Octanoyltransferase_CS"/>
</dbReference>
<keyword evidence="9" id="KW-1185">Reference proteome</keyword>
<dbReference type="EC" id="2.3.1.181" evidence="5 6"/>
<protein>
    <recommendedName>
        <fullName evidence="5 6">Octanoyltransferase</fullName>
        <ecNumber evidence="5 6">2.3.1.181</ecNumber>
    </recommendedName>
    <alternativeName>
        <fullName evidence="5">Lipoate-protein ligase B</fullName>
    </alternativeName>
    <alternativeName>
        <fullName evidence="5">Lipoyl/octanoyl transferase</fullName>
    </alternativeName>
    <alternativeName>
        <fullName evidence="5">Octanoyl-[acyl-carrier-protein]-protein N-octanoyltransferase</fullName>
    </alternativeName>
</protein>
<organism evidence="8 9">
    <name type="scientific">Enterovibrio qingdaonensis</name>
    <dbReference type="NCBI Taxonomy" id="2899818"/>
    <lineage>
        <taxon>Bacteria</taxon>
        <taxon>Pseudomonadati</taxon>
        <taxon>Pseudomonadota</taxon>
        <taxon>Gammaproteobacteria</taxon>
        <taxon>Vibrionales</taxon>
        <taxon>Vibrionaceae</taxon>
        <taxon>Enterovibrio</taxon>
    </lineage>
</organism>
<evidence type="ECO:0000259" key="7">
    <source>
        <dbReference type="PROSITE" id="PS51733"/>
    </source>
</evidence>
<evidence type="ECO:0000256" key="1">
    <source>
        <dbReference type="ARBA" id="ARBA00004821"/>
    </source>
</evidence>
<evidence type="ECO:0000313" key="9">
    <source>
        <dbReference type="Proteomes" id="UP001149821"/>
    </source>
</evidence>
<feature type="site" description="Lowers pKa of active site Cys" evidence="5">
    <location>
        <position position="145"/>
    </location>
</feature>
<dbReference type="HAMAP" id="MF_00013">
    <property type="entry name" value="LipB"/>
    <property type="match status" value="1"/>
</dbReference>
<feature type="active site" description="Acyl-thioester intermediate" evidence="5">
    <location>
        <position position="179"/>
    </location>
</feature>
<name>A0ABT5QS80_9GAMM</name>
<evidence type="ECO:0000256" key="3">
    <source>
        <dbReference type="ARBA" id="ARBA00023315"/>
    </source>
</evidence>
<comment type="caution">
    <text evidence="8">The sequence shown here is derived from an EMBL/GenBank/DDBJ whole genome shotgun (WGS) entry which is preliminary data.</text>
</comment>
<dbReference type="PIRSF" id="PIRSF016262">
    <property type="entry name" value="LPLase"/>
    <property type="match status" value="1"/>
</dbReference>
<dbReference type="InterPro" id="IPR000544">
    <property type="entry name" value="Octanoyltransferase"/>
</dbReference>
<evidence type="ECO:0000313" key="8">
    <source>
        <dbReference type="EMBL" id="MDD1783434.1"/>
    </source>
</evidence>
<evidence type="ECO:0000256" key="6">
    <source>
        <dbReference type="PIRNR" id="PIRNR016262"/>
    </source>
</evidence>
<keyword evidence="2 5" id="KW-0808">Transferase</keyword>
<comment type="function">
    <text evidence="4 5 6">Catalyzes the transfer of endogenously produced octanoic acid from octanoyl-acyl-carrier-protein onto the lipoyl domains of lipoate-dependent enzymes. Lipoyl-ACP can also act as a substrate although octanoyl-ACP is likely to be the physiological substrate.</text>
</comment>
<dbReference type="PROSITE" id="PS51733">
    <property type="entry name" value="BPL_LPL_CATALYTIC"/>
    <property type="match status" value="1"/>
</dbReference>
<comment type="subcellular location">
    <subcellularLocation>
        <location evidence="5">Cytoplasm</location>
    </subcellularLocation>
</comment>
<dbReference type="Pfam" id="PF21948">
    <property type="entry name" value="LplA-B_cat"/>
    <property type="match status" value="1"/>
</dbReference>
<dbReference type="PROSITE" id="PS01313">
    <property type="entry name" value="LIPB"/>
    <property type="match status" value="1"/>
</dbReference>
<comment type="pathway">
    <text evidence="1 5 6">Protein modification; protein lipoylation via endogenous pathway; protein N(6)-(lipoyl)lysine from octanoyl-[acyl-carrier-protein]: step 1/2.</text>
</comment>
<dbReference type="NCBIfam" id="TIGR00214">
    <property type="entry name" value="lipB"/>
    <property type="match status" value="1"/>
</dbReference>
<evidence type="ECO:0000256" key="4">
    <source>
        <dbReference type="ARBA" id="ARBA00024732"/>
    </source>
</evidence>
<keyword evidence="3 5" id="KW-0012">Acyltransferase</keyword>